<evidence type="ECO:0000259" key="2">
    <source>
        <dbReference type="Pfam" id="PF08327"/>
    </source>
</evidence>
<dbReference type="InterPro" id="IPR013538">
    <property type="entry name" value="ASHA1/2-like_C"/>
</dbReference>
<sequence length="156" mass="17879">MTYSTHHHTFTISREVDALPSLAFFAWADAEAKAQWFVGPAGWTMLDRQFDFRPGGIERAHGRFPDGKESDFQCRYHDIVPDSRIIYAFDMYVNGKKISVSLASVEFIPVETRTLIKFTEQIVHLDGYPTPEDREMGSRYMLEMAATYIESQATKA</sequence>
<dbReference type="OrthoDB" id="9803476at2"/>
<feature type="domain" description="Activator of Hsp90 ATPase homologue 1/2-like C-terminal" evidence="2">
    <location>
        <begin position="18"/>
        <end position="137"/>
    </location>
</feature>
<evidence type="ECO:0000313" key="4">
    <source>
        <dbReference type="Proteomes" id="UP000006512"/>
    </source>
</evidence>
<dbReference type="AlphaFoldDB" id="F4QKY5"/>
<dbReference type="eggNOG" id="COG3832">
    <property type="taxonomic scope" value="Bacteria"/>
</dbReference>
<name>F4QKY5_9CAUL</name>
<comment type="similarity">
    <text evidence="1">Belongs to the AHA1 family.</text>
</comment>
<proteinExistence type="inferred from homology"/>
<dbReference type="Gene3D" id="3.30.530.20">
    <property type="match status" value="1"/>
</dbReference>
<dbReference type="Pfam" id="PF08327">
    <property type="entry name" value="AHSA1"/>
    <property type="match status" value="1"/>
</dbReference>
<dbReference type="SUPFAM" id="SSF55961">
    <property type="entry name" value="Bet v1-like"/>
    <property type="match status" value="1"/>
</dbReference>
<accession>F4QKY5</accession>
<organism evidence="3 4">
    <name type="scientific">Asticcacaulis biprosthecium C19</name>
    <dbReference type="NCBI Taxonomy" id="715226"/>
    <lineage>
        <taxon>Bacteria</taxon>
        <taxon>Pseudomonadati</taxon>
        <taxon>Pseudomonadota</taxon>
        <taxon>Alphaproteobacteria</taxon>
        <taxon>Caulobacterales</taxon>
        <taxon>Caulobacteraceae</taxon>
        <taxon>Asticcacaulis</taxon>
    </lineage>
</organism>
<dbReference type="CDD" id="cd08900">
    <property type="entry name" value="SRPBCC_CalC_Aha1-like_7"/>
    <property type="match status" value="1"/>
</dbReference>
<dbReference type="HOGENOM" id="CLU_108923_5_0_5"/>
<dbReference type="EMBL" id="GL883077">
    <property type="protein sequence ID" value="EGF92208.1"/>
    <property type="molecule type" value="Genomic_DNA"/>
</dbReference>
<dbReference type="RefSeq" id="WP_006271383.1">
    <property type="nucleotide sequence ID" value="NZ_GL883077.1"/>
</dbReference>
<dbReference type="STRING" id="715226.ABI_06410"/>
<evidence type="ECO:0000313" key="3">
    <source>
        <dbReference type="EMBL" id="EGF92208.1"/>
    </source>
</evidence>
<dbReference type="Proteomes" id="UP000006512">
    <property type="component" value="Unassembled WGS sequence"/>
</dbReference>
<reference evidence="4" key="1">
    <citation type="submission" date="2011-03" db="EMBL/GenBank/DDBJ databases">
        <title>Draft genome sequence of Brevundimonas diminuta.</title>
        <authorList>
            <person name="Brown P.J.B."/>
            <person name="Buechlein A."/>
            <person name="Hemmerich C."/>
            <person name="Brun Y.V."/>
        </authorList>
    </citation>
    <scope>NUCLEOTIDE SEQUENCE [LARGE SCALE GENOMIC DNA]</scope>
    <source>
        <strain evidence="4">C19</strain>
    </source>
</reference>
<dbReference type="InterPro" id="IPR023393">
    <property type="entry name" value="START-like_dom_sf"/>
</dbReference>
<protein>
    <submittedName>
        <fullName evidence="3">Activator of Hsp90 ATPase 1-like family protein</fullName>
    </submittedName>
</protein>
<gene>
    <name evidence="3" type="ORF">ABI_06410</name>
</gene>
<evidence type="ECO:0000256" key="1">
    <source>
        <dbReference type="ARBA" id="ARBA00006817"/>
    </source>
</evidence>
<keyword evidence="4" id="KW-1185">Reference proteome</keyword>